<organism evidence="1">
    <name type="scientific">viral metagenome</name>
    <dbReference type="NCBI Taxonomy" id="1070528"/>
    <lineage>
        <taxon>unclassified sequences</taxon>
        <taxon>metagenomes</taxon>
        <taxon>organismal metagenomes</taxon>
    </lineage>
</organism>
<reference evidence="1" key="1">
    <citation type="submission" date="2020-03" db="EMBL/GenBank/DDBJ databases">
        <title>The deep terrestrial virosphere.</title>
        <authorList>
            <person name="Holmfeldt K."/>
            <person name="Nilsson E."/>
            <person name="Simone D."/>
            <person name="Lopez-Fernandez M."/>
            <person name="Wu X."/>
            <person name="de Brujin I."/>
            <person name="Lundin D."/>
            <person name="Andersson A."/>
            <person name="Bertilsson S."/>
            <person name="Dopson M."/>
        </authorList>
    </citation>
    <scope>NUCLEOTIDE SEQUENCE</scope>
    <source>
        <strain evidence="1">MM415A02750</strain>
    </source>
</reference>
<name>A0A6M3JTM2_9ZZZZ</name>
<proteinExistence type="predicted"/>
<dbReference type="AlphaFoldDB" id="A0A6M3JTM2"/>
<gene>
    <name evidence="1" type="ORF">MM415A02750_0001</name>
</gene>
<evidence type="ECO:0000313" key="1">
    <source>
        <dbReference type="EMBL" id="QJA72462.1"/>
    </source>
</evidence>
<protein>
    <submittedName>
        <fullName evidence="1">Uncharacterized protein</fullName>
    </submittedName>
</protein>
<dbReference type="EMBL" id="MT141953">
    <property type="protein sequence ID" value="QJA72462.1"/>
    <property type="molecule type" value="Genomic_DNA"/>
</dbReference>
<sequence>MGTGFRHANIGTSLTKTEWEAETTHIADGQTANDLTYFDGTNWVRAPAATVWAILDGVALESSPTDGVSTKAPDSNWAFDHNATNTGVHGAGASTLATAATLATHTAIASAHHEKTGLDDTPVNGQTAEGITSNWAYDHAANPTAHQAGYTAPTRSFWVLPMPAVGSAGTEIMKGDYYSWFLDAASTEAVGFSFGVPADFSSLTTVKIVFIGKGTGTPTCDWTVTTDFGADGEAYNANSDTATADGLALVADEIDTIDISAAFTGLAAGDFVGVKFILDAFSGTTPGLYVIGLEFKYAE</sequence>
<accession>A0A6M3JTM2</accession>